<gene>
    <name evidence="1" type="ORF">L1994_06290</name>
</gene>
<name>A0AAF0FNE4_9EURY</name>
<evidence type="ECO:0000313" key="1">
    <source>
        <dbReference type="EMBL" id="WFN35774.1"/>
    </source>
</evidence>
<dbReference type="RefSeq" id="WP_278098614.1">
    <property type="nucleotide sequence ID" value="NZ_CP091092.1"/>
</dbReference>
<dbReference type="KEGG" id="manq:L1994_06290"/>
<dbReference type="EMBL" id="CP091092">
    <property type="protein sequence ID" value="WFN35774.1"/>
    <property type="molecule type" value="Genomic_DNA"/>
</dbReference>
<accession>A0AAF0FNE4</accession>
<proteinExistence type="predicted"/>
<organism evidence="1 2">
    <name type="scientific">Methanomicrobium antiquum</name>
    <dbReference type="NCBI Taxonomy" id="487686"/>
    <lineage>
        <taxon>Archaea</taxon>
        <taxon>Methanobacteriati</taxon>
        <taxon>Methanobacteriota</taxon>
        <taxon>Stenosarchaea group</taxon>
        <taxon>Methanomicrobia</taxon>
        <taxon>Methanomicrobiales</taxon>
        <taxon>Methanomicrobiaceae</taxon>
        <taxon>Methanomicrobium</taxon>
    </lineage>
</organism>
<protein>
    <submittedName>
        <fullName evidence="1">DUF2099 family protein</fullName>
    </submittedName>
</protein>
<reference evidence="1" key="1">
    <citation type="submission" date="2022-01" db="EMBL/GenBank/DDBJ databases">
        <title>Complete genome of Methanomicrobium antiquum DSM 21220.</title>
        <authorList>
            <person name="Chen S.-C."/>
            <person name="You Y.-T."/>
            <person name="Zhou Y.-Z."/>
            <person name="Lai M.-C."/>
        </authorList>
    </citation>
    <scope>NUCLEOTIDE SEQUENCE</scope>
    <source>
        <strain evidence="1">DSM 21220</strain>
    </source>
</reference>
<dbReference type="Proteomes" id="UP001218895">
    <property type="component" value="Chromosome"/>
</dbReference>
<dbReference type="Pfam" id="PF09872">
    <property type="entry name" value="DUF2099"/>
    <property type="match status" value="1"/>
</dbReference>
<sequence length="285" mass="30689">MSLIDEHIIEAAGKTQVVIRNGKVISVGKPVITNCPLARRFNYPVNNMEPEEIKKNIEERISSFGMCTKEREVLSDDDFVLFGASELLSSAISGGIIDCAVIACDGAGTVIAQNPRLVQGIGGKMSGLVQTCPYPEVICRINNNLGYTVFPNDASIDSYKGYLKAVELGFLNIAVTVTSGEEALRLRKTDENAFIVAVHTTNADIHESELLAENCDIISACASKHLREIAGKRALLQGGVSVPVYAMTKKGKEVILEKIKNTKNQVLIKGGKLPFSAGKDPSPLV</sequence>
<dbReference type="PIRSF" id="PIRSF004929">
    <property type="entry name" value="UCP004929"/>
    <property type="match status" value="1"/>
</dbReference>
<dbReference type="InterPro" id="IPR009181">
    <property type="entry name" value="Methan_mark_8"/>
</dbReference>
<dbReference type="NCBIfam" id="TIGR03275">
    <property type="entry name" value="methan_mark_8"/>
    <property type="match status" value="1"/>
</dbReference>
<evidence type="ECO:0000313" key="2">
    <source>
        <dbReference type="Proteomes" id="UP001218895"/>
    </source>
</evidence>
<keyword evidence="2" id="KW-1185">Reference proteome</keyword>
<dbReference type="AlphaFoldDB" id="A0AAF0FNE4"/>
<dbReference type="GeneID" id="79949990"/>